<organism evidence="4 5">
    <name type="scientific">Capsicum baccatum</name>
    <name type="common">Peruvian pepper</name>
    <dbReference type="NCBI Taxonomy" id="33114"/>
    <lineage>
        <taxon>Eukaryota</taxon>
        <taxon>Viridiplantae</taxon>
        <taxon>Streptophyta</taxon>
        <taxon>Embryophyta</taxon>
        <taxon>Tracheophyta</taxon>
        <taxon>Spermatophyta</taxon>
        <taxon>Magnoliopsida</taxon>
        <taxon>eudicotyledons</taxon>
        <taxon>Gunneridae</taxon>
        <taxon>Pentapetalae</taxon>
        <taxon>asterids</taxon>
        <taxon>lamiids</taxon>
        <taxon>Solanales</taxon>
        <taxon>Solanaceae</taxon>
        <taxon>Solanoideae</taxon>
        <taxon>Capsiceae</taxon>
        <taxon>Capsicum</taxon>
    </lineage>
</organism>
<keyword evidence="2" id="KW-0274">FAD</keyword>
<evidence type="ECO:0000256" key="3">
    <source>
        <dbReference type="ARBA" id="ARBA00023002"/>
    </source>
</evidence>
<evidence type="ECO:0000256" key="2">
    <source>
        <dbReference type="ARBA" id="ARBA00022827"/>
    </source>
</evidence>
<dbReference type="SUPFAM" id="SSF51905">
    <property type="entry name" value="FAD/NAD(P)-binding domain"/>
    <property type="match status" value="1"/>
</dbReference>
<reference evidence="5" key="2">
    <citation type="journal article" date="2017" name="J. Anim. Genet.">
        <title>Multiple reference genome sequences of hot pepper reveal the massive evolution of plant disease resistance genes by retroduplication.</title>
        <authorList>
            <person name="Kim S."/>
            <person name="Park J."/>
            <person name="Yeom S.-I."/>
            <person name="Kim Y.-M."/>
            <person name="Seo E."/>
            <person name="Kim K.-T."/>
            <person name="Kim M.-S."/>
            <person name="Lee J.M."/>
            <person name="Cheong K."/>
            <person name="Shin H.-S."/>
            <person name="Kim S.-B."/>
            <person name="Han K."/>
            <person name="Lee J."/>
            <person name="Park M."/>
            <person name="Lee H.-A."/>
            <person name="Lee H.-Y."/>
            <person name="Lee Y."/>
            <person name="Oh S."/>
            <person name="Lee J.H."/>
            <person name="Choi E."/>
            <person name="Choi E."/>
            <person name="Lee S.E."/>
            <person name="Jeon J."/>
            <person name="Kim H."/>
            <person name="Choi G."/>
            <person name="Song H."/>
            <person name="Lee J."/>
            <person name="Lee S.-C."/>
            <person name="Kwon J.-K."/>
            <person name="Lee H.-Y."/>
            <person name="Koo N."/>
            <person name="Hong Y."/>
            <person name="Kim R.W."/>
            <person name="Kang W.-H."/>
            <person name="Huh J.H."/>
            <person name="Kang B.-C."/>
            <person name="Yang T.-J."/>
            <person name="Lee Y.-H."/>
            <person name="Bennetzen J.L."/>
            <person name="Choi D."/>
        </authorList>
    </citation>
    <scope>NUCLEOTIDE SEQUENCE [LARGE SCALE GENOMIC DNA]</scope>
    <source>
        <strain evidence="5">cv. PBC81</strain>
    </source>
</reference>
<dbReference type="Proteomes" id="UP000224567">
    <property type="component" value="Unassembled WGS sequence"/>
</dbReference>
<keyword evidence="3" id="KW-0560">Oxidoreductase</keyword>
<dbReference type="AlphaFoldDB" id="A0A2G2WCT7"/>
<dbReference type="EMBL" id="MLFT02000007">
    <property type="protein sequence ID" value="PHT43022.1"/>
    <property type="molecule type" value="Genomic_DNA"/>
</dbReference>
<evidence type="ECO:0000313" key="5">
    <source>
        <dbReference type="Proteomes" id="UP000224567"/>
    </source>
</evidence>
<keyword evidence="5" id="KW-1185">Reference proteome</keyword>
<keyword evidence="1" id="KW-0285">Flavoprotein</keyword>
<dbReference type="STRING" id="33114.A0A2G2WCT7"/>
<dbReference type="GO" id="GO:0016651">
    <property type="term" value="F:oxidoreductase activity, acting on NAD(P)H"/>
    <property type="evidence" value="ECO:0007669"/>
    <property type="project" value="TreeGrafter"/>
</dbReference>
<dbReference type="PANTHER" id="PTHR43557">
    <property type="entry name" value="APOPTOSIS-INDUCING FACTOR 1"/>
    <property type="match status" value="1"/>
</dbReference>
<sequence>MASNEAILKGKYGDWLVGYVAREFAKQGVKPGKLAIISKEAENSVRFDPISQYVFSLPQVAPYECPALRKAYLFTEGISLILSTYIVKEDLASKTLVLKLSDFGVQGFNYKNIFNLREINDADKIVEAITANKNTKAVVVRGGYSNIELTVLLRLNNMKVDIVYPELWYIFKLKDGRVLKDDIVVIGVRAIPLTSLFEGQVEIEKKGIKVSLDLSELKDDNCYWE</sequence>
<evidence type="ECO:0000313" key="4">
    <source>
        <dbReference type="EMBL" id="PHT43022.1"/>
    </source>
</evidence>
<dbReference type="OrthoDB" id="432169at2759"/>
<protein>
    <submittedName>
        <fullName evidence="4">Uncharacterized protein</fullName>
    </submittedName>
</protein>
<proteinExistence type="predicted"/>
<comment type="caution">
    <text evidence="4">The sequence shown here is derived from an EMBL/GenBank/DDBJ whole genome shotgun (WGS) entry which is preliminary data.</text>
</comment>
<gene>
    <name evidence="4" type="ORF">CQW23_17047</name>
</gene>
<dbReference type="InterPro" id="IPR050446">
    <property type="entry name" value="FAD-oxidoreductase/Apoptosis"/>
</dbReference>
<dbReference type="InterPro" id="IPR036188">
    <property type="entry name" value="FAD/NAD-bd_sf"/>
</dbReference>
<dbReference type="PANTHER" id="PTHR43557:SF5">
    <property type="entry name" value="MONODEHYDROASCORBATE REDUCTASE 1, PEROXISOMAL"/>
    <property type="match status" value="1"/>
</dbReference>
<dbReference type="GO" id="GO:0005737">
    <property type="term" value="C:cytoplasm"/>
    <property type="evidence" value="ECO:0007669"/>
    <property type="project" value="TreeGrafter"/>
</dbReference>
<name>A0A2G2WCT7_CAPBA</name>
<dbReference type="Gene3D" id="3.50.50.60">
    <property type="entry name" value="FAD/NAD(P)-binding domain"/>
    <property type="match status" value="2"/>
</dbReference>
<reference evidence="4 5" key="1">
    <citation type="journal article" date="2017" name="Genome Biol.">
        <title>New reference genome sequences of hot pepper reveal the massive evolution of plant disease-resistance genes by retroduplication.</title>
        <authorList>
            <person name="Kim S."/>
            <person name="Park J."/>
            <person name="Yeom S.I."/>
            <person name="Kim Y.M."/>
            <person name="Seo E."/>
            <person name="Kim K.T."/>
            <person name="Kim M.S."/>
            <person name="Lee J.M."/>
            <person name="Cheong K."/>
            <person name="Shin H.S."/>
            <person name="Kim S.B."/>
            <person name="Han K."/>
            <person name="Lee J."/>
            <person name="Park M."/>
            <person name="Lee H.A."/>
            <person name="Lee H.Y."/>
            <person name="Lee Y."/>
            <person name="Oh S."/>
            <person name="Lee J.H."/>
            <person name="Choi E."/>
            <person name="Choi E."/>
            <person name="Lee S.E."/>
            <person name="Jeon J."/>
            <person name="Kim H."/>
            <person name="Choi G."/>
            <person name="Song H."/>
            <person name="Lee J."/>
            <person name="Lee S.C."/>
            <person name="Kwon J.K."/>
            <person name="Lee H.Y."/>
            <person name="Koo N."/>
            <person name="Hong Y."/>
            <person name="Kim R.W."/>
            <person name="Kang W.H."/>
            <person name="Huh J.H."/>
            <person name="Kang B.C."/>
            <person name="Yang T.J."/>
            <person name="Lee Y.H."/>
            <person name="Bennetzen J.L."/>
            <person name="Choi D."/>
        </authorList>
    </citation>
    <scope>NUCLEOTIDE SEQUENCE [LARGE SCALE GENOMIC DNA]</scope>
    <source>
        <strain evidence="5">cv. PBC81</strain>
    </source>
</reference>
<evidence type="ECO:0000256" key="1">
    <source>
        <dbReference type="ARBA" id="ARBA00022630"/>
    </source>
</evidence>
<accession>A0A2G2WCT7</accession>